<keyword evidence="2" id="KW-0472">Membrane</keyword>
<sequence length="558" mass="59049">MADATGATLIATGMLPFVVLAAAALTAPVALALLALYRRAVLRSMAERGAARADGQPDTPPPAPPPPPAGLEFSPAAATDAPTDAQSRAAASLRRAVGVQIAGGLAYASAFAAAWMAVLADSGLPPVRFLWLLACHAWPAVLAVGIIAAASRRQRLLLAGAYLALLSVVALVALARNPDFTAGQAAGFWLLVNAPPTLLLFAFLRRRVRAVGPLVLAFMVTAVAGSQVAVSLIGESEAAMRAAVGAGLLFGLDGTGTFFAIMLAGTVLAAAAGWKWLQWLGRLHRERRTGDQTLTLDAMWLLFGVVQSIGFAFEGILWVFTGLVAFAACKLATLGGHRCAGLGRARGRAPSLLLLRVFALGARSERLFDALTARWLRAGDISLIAGPDLATTTVEPHEFLDFVGGRLSRQFVRDDADLARRLQARALGPDPDGRHRVNEFFCHADTWQAAMRRLAATADAVLMDLRSFSPANQGCRYELQQLLDTVPLARVVFLIDATTDRAFLEASVRRLWQTVAADSPNRRPPTVRLRLLAADARGEPDVEPLLGLLHAAAAGRAT</sequence>
<protein>
    <submittedName>
        <fullName evidence="3">Uncharacterized protein</fullName>
    </submittedName>
</protein>
<evidence type="ECO:0000256" key="2">
    <source>
        <dbReference type="SAM" id="Phobius"/>
    </source>
</evidence>
<keyword evidence="2" id="KW-0812">Transmembrane</keyword>
<feature type="transmembrane region" description="Helical" evidence="2">
    <location>
        <begin position="129"/>
        <end position="149"/>
    </location>
</feature>
<accession>A0ABW1ATP6</accession>
<reference evidence="4" key="1">
    <citation type="journal article" date="2019" name="Int. J. Syst. Evol. Microbiol.">
        <title>The Global Catalogue of Microorganisms (GCM) 10K type strain sequencing project: providing services to taxonomists for standard genome sequencing and annotation.</title>
        <authorList>
            <consortium name="The Broad Institute Genomics Platform"/>
            <consortium name="The Broad Institute Genome Sequencing Center for Infectious Disease"/>
            <person name="Wu L."/>
            <person name="Ma J."/>
        </authorList>
    </citation>
    <scope>NUCLEOTIDE SEQUENCE [LARGE SCALE GENOMIC DNA]</scope>
    <source>
        <strain evidence="4">SHR3</strain>
    </source>
</reference>
<feature type="transmembrane region" description="Helical" evidence="2">
    <location>
        <begin position="211"/>
        <end position="234"/>
    </location>
</feature>
<feature type="transmembrane region" description="Helical" evidence="2">
    <location>
        <begin position="156"/>
        <end position="174"/>
    </location>
</feature>
<proteinExistence type="predicted"/>
<feature type="transmembrane region" description="Helical" evidence="2">
    <location>
        <begin position="298"/>
        <end position="320"/>
    </location>
</feature>
<feature type="compositionally biased region" description="Pro residues" evidence="1">
    <location>
        <begin position="58"/>
        <end position="69"/>
    </location>
</feature>
<dbReference type="Proteomes" id="UP001595974">
    <property type="component" value="Unassembled WGS sequence"/>
</dbReference>
<keyword evidence="4" id="KW-1185">Reference proteome</keyword>
<dbReference type="RefSeq" id="WP_096451077.1">
    <property type="nucleotide sequence ID" value="NZ_JBHSOG010000054.1"/>
</dbReference>
<evidence type="ECO:0000313" key="3">
    <source>
        <dbReference type="EMBL" id="MFC5770677.1"/>
    </source>
</evidence>
<name>A0ABW1ATP6_9RHOO</name>
<feature type="region of interest" description="Disordered" evidence="1">
    <location>
        <begin position="48"/>
        <end position="77"/>
    </location>
</feature>
<feature type="transmembrane region" description="Helical" evidence="2">
    <location>
        <begin position="96"/>
        <end position="117"/>
    </location>
</feature>
<dbReference type="EMBL" id="JBHSOG010000054">
    <property type="protein sequence ID" value="MFC5770677.1"/>
    <property type="molecule type" value="Genomic_DNA"/>
</dbReference>
<feature type="transmembrane region" description="Helical" evidence="2">
    <location>
        <begin position="15"/>
        <end position="37"/>
    </location>
</feature>
<gene>
    <name evidence="3" type="ORF">ACFPTN_14950</name>
</gene>
<evidence type="ECO:0000313" key="4">
    <source>
        <dbReference type="Proteomes" id="UP001595974"/>
    </source>
</evidence>
<comment type="caution">
    <text evidence="3">The sequence shown here is derived from an EMBL/GenBank/DDBJ whole genome shotgun (WGS) entry which is preliminary data.</text>
</comment>
<evidence type="ECO:0000256" key="1">
    <source>
        <dbReference type="SAM" id="MobiDB-lite"/>
    </source>
</evidence>
<organism evidence="3 4">
    <name type="scientific">Thauera sinica</name>
    <dbReference type="NCBI Taxonomy" id="2665146"/>
    <lineage>
        <taxon>Bacteria</taxon>
        <taxon>Pseudomonadati</taxon>
        <taxon>Pseudomonadota</taxon>
        <taxon>Betaproteobacteria</taxon>
        <taxon>Rhodocyclales</taxon>
        <taxon>Zoogloeaceae</taxon>
        <taxon>Thauera</taxon>
    </lineage>
</organism>
<feature type="transmembrane region" description="Helical" evidence="2">
    <location>
        <begin position="254"/>
        <end position="277"/>
    </location>
</feature>
<feature type="transmembrane region" description="Helical" evidence="2">
    <location>
        <begin position="186"/>
        <end position="204"/>
    </location>
</feature>
<keyword evidence="2" id="KW-1133">Transmembrane helix</keyword>